<dbReference type="InterPro" id="IPR036390">
    <property type="entry name" value="WH_DNA-bd_sf"/>
</dbReference>
<proteinExistence type="predicted"/>
<dbReference type="InterPro" id="IPR039422">
    <property type="entry name" value="MarR/SlyA-like"/>
</dbReference>
<dbReference type="SUPFAM" id="SSF46785">
    <property type="entry name" value="Winged helix' DNA-binding domain"/>
    <property type="match status" value="1"/>
</dbReference>
<protein>
    <submittedName>
        <fullName evidence="2">Homoprotocatechuate degradation operon regulator HpaR</fullName>
    </submittedName>
</protein>
<dbReference type="Gene3D" id="1.10.10.10">
    <property type="entry name" value="Winged helix-like DNA-binding domain superfamily/Winged helix DNA-binding domain"/>
    <property type="match status" value="1"/>
</dbReference>
<name>A0ABX0W0B9_9RHOB</name>
<dbReference type="PROSITE" id="PS50995">
    <property type="entry name" value="HTH_MARR_2"/>
    <property type="match status" value="1"/>
</dbReference>
<dbReference type="SMART" id="SM00347">
    <property type="entry name" value="HTH_MARR"/>
    <property type="match status" value="1"/>
</dbReference>
<dbReference type="Proteomes" id="UP000709466">
    <property type="component" value="Unassembled WGS sequence"/>
</dbReference>
<dbReference type="NCBIfam" id="TIGR02337">
    <property type="entry name" value="HpaR"/>
    <property type="match status" value="1"/>
</dbReference>
<evidence type="ECO:0000313" key="2">
    <source>
        <dbReference type="EMBL" id="NIY73534.1"/>
    </source>
</evidence>
<dbReference type="InterPro" id="IPR036388">
    <property type="entry name" value="WH-like_DNA-bd_sf"/>
</dbReference>
<dbReference type="InterPro" id="IPR012712">
    <property type="entry name" value="HpaR/FarR"/>
</dbReference>
<dbReference type="Pfam" id="PF01047">
    <property type="entry name" value="MarR"/>
    <property type="match status" value="1"/>
</dbReference>
<feature type="domain" description="HTH marR-type" evidence="1">
    <location>
        <begin position="16"/>
        <end position="148"/>
    </location>
</feature>
<reference evidence="2 3" key="1">
    <citation type="submission" date="2020-03" db="EMBL/GenBank/DDBJ databases">
        <title>Bacterial isolates of synthetic phycosphere.</title>
        <authorList>
            <person name="Fu H."/>
            <person name="Moran M.A."/>
        </authorList>
    </citation>
    <scope>NUCLEOTIDE SEQUENCE [LARGE SCALE GENOMIC DNA]</scope>
    <source>
        <strain evidence="2 3">HF1</strain>
    </source>
</reference>
<accession>A0ABX0W0B9</accession>
<dbReference type="PANTHER" id="PTHR33164">
    <property type="entry name" value="TRANSCRIPTIONAL REGULATOR, MARR FAMILY"/>
    <property type="match status" value="1"/>
</dbReference>
<organism evidence="2 3">
    <name type="scientific">Marivivens donghaensis</name>
    <dbReference type="NCBI Taxonomy" id="1699413"/>
    <lineage>
        <taxon>Bacteria</taxon>
        <taxon>Pseudomonadati</taxon>
        <taxon>Pseudomonadota</taxon>
        <taxon>Alphaproteobacteria</taxon>
        <taxon>Rhodobacterales</taxon>
        <taxon>Paracoccaceae</taxon>
        <taxon>Marivivens group</taxon>
        <taxon>Marivivens</taxon>
    </lineage>
</organism>
<evidence type="ECO:0000259" key="1">
    <source>
        <dbReference type="PROSITE" id="PS50995"/>
    </source>
</evidence>
<gene>
    <name evidence="2" type="primary">hpaR</name>
    <name evidence="2" type="ORF">HCZ30_13965</name>
</gene>
<comment type="caution">
    <text evidence="2">The sequence shown here is derived from an EMBL/GenBank/DDBJ whole genome shotgun (WGS) entry which is preliminary data.</text>
</comment>
<dbReference type="InterPro" id="IPR000835">
    <property type="entry name" value="HTH_MarR-typ"/>
</dbReference>
<dbReference type="PANTHER" id="PTHR33164:SF13">
    <property type="entry name" value="4-HYDROXYPHENYLACETATE CATABOLISM PROTEIN"/>
    <property type="match status" value="1"/>
</dbReference>
<keyword evidence="3" id="KW-1185">Reference proteome</keyword>
<evidence type="ECO:0000313" key="3">
    <source>
        <dbReference type="Proteomes" id="UP000709466"/>
    </source>
</evidence>
<sequence length="156" mass="17719">MTGKFTKDKLQRTDVQRTLPMALLRAREAVMERFRPVLVESDVTEQQWRVMRVLNETGETDASDLAARACLLAPSLTRIMKTLDSKGYITTRRDPSDGRRALVKLTADGLHFVQNVDPISNAVYEEIEDILGETRLGTLLDELESVWLSLNKKQDD</sequence>
<dbReference type="EMBL" id="JAATOP010000011">
    <property type="protein sequence ID" value="NIY73534.1"/>
    <property type="molecule type" value="Genomic_DNA"/>
</dbReference>